<accession>A0A5A9NRG4</accession>
<dbReference type="Proteomes" id="UP000324632">
    <property type="component" value="Chromosome 15"/>
</dbReference>
<comment type="caution">
    <text evidence="2">The sequence shown here is derived from an EMBL/GenBank/DDBJ whole genome shotgun (WGS) entry which is preliminary data.</text>
</comment>
<keyword evidence="3" id="KW-1185">Reference proteome</keyword>
<evidence type="ECO:0000313" key="2">
    <source>
        <dbReference type="EMBL" id="KAA0711569.1"/>
    </source>
</evidence>
<gene>
    <name evidence="2" type="ORF">E1301_Tti006142</name>
</gene>
<evidence type="ECO:0000256" key="1">
    <source>
        <dbReference type="SAM" id="MobiDB-lite"/>
    </source>
</evidence>
<protein>
    <submittedName>
        <fullName evidence="2">Uncharacterized protein</fullName>
    </submittedName>
</protein>
<sequence>MMFCVRCLTGLGSVRRSKRSFWHIQYERAAAVLQYAGPAVVSRTNRLFEGMIFASALAQGKTPPPIRISPFSLPRPLRSSLDPLYPRSPLLEALGLKPIAAIRTDKLFGRRGRSAAPCLRTGAVLPRAWSRGACRRAFSESGSDRVTGAPPGMSASLAQQPPAFRRVARGTDVGEEAVIIVMAMTAEGSSGAALAGNYTPSPGRRMTRGSPDHRGRIKTPETLVNRPEEKCNGGEESPRSFEEFNTRVCWIKALNMSDDINNRGN</sequence>
<evidence type="ECO:0000313" key="3">
    <source>
        <dbReference type="Proteomes" id="UP000324632"/>
    </source>
</evidence>
<dbReference type="EMBL" id="SOYY01000015">
    <property type="protein sequence ID" value="KAA0711569.1"/>
    <property type="molecule type" value="Genomic_DNA"/>
</dbReference>
<feature type="region of interest" description="Disordered" evidence="1">
    <location>
        <begin position="139"/>
        <end position="162"/>
    </location>
</feature>
<feature type="region of interest" description="Disordered" evidence="1">
    <location>
        <begin position="193"/>
        <end position="218"/>
    </location>
</feature>
<reference evidence="2 3" key="1">
    <citation type="journal article" date="2019" name="Mol. Ecol. Resour.">
        <title>Chromosome-level genome assembly of Triplophysa tibetana, a fish adapted to the harsh high-altitude environment of the Tibetan Plateau.</title>
        <authorList>
            <person name="Yang X."/>
            <person name="Liu H."/>
            <person name="Ma Z."/>
            <person name="Zou Y."/>
            <person name="Zou M."/>
            <person name="Mao Y."/>
            <person name="Li X."/>
            <person name="Wang H."/>
            <person name="Chen T."/>
            <person name="Wang W."/>
            <person name="Yang R."/>
        </authorList>
    </citation>
    <scope>NUCLEOTIDE SEQUENCE [LARGE SCALE GENOMIC DNA]</scope>
    <source>
        <strain evidence="2">TTIB1903HZAU</strain>
        <tissue evidence="2">Muscle</tissue>
    </source>
</reference>
<proteinExistence type="predicted"/>
<organism evidence="2 3">
    <name type="scientific">Triplophysa tibetana</name>
    <dbReference type="NCBI Taxonomy" id="1572043"/>
    <lineage>
        <taxon>Eukaryota</taxon>
        <taxon>Metazoa</taxon>
        <taxon>Chordata</taxon>
        <taxon>Craniata</taxon>
        <taxon>Vertebrata</taxon>
        <taxon>Euteleostomi</taxon>
        <taxon>Actinopterygii</taxon>
        <taxon>Neopterygii</taxon>
        <taxon>Teleostei</taxon>
        <taxon>Ostariophysi</taxon>
        <taxon>Cypriniformes</taxon>
        <taxon>Nemacheilidae</taxon>
        <taxon>Triplophysa</taxon>
    </lineage>
</organism>
<name>A0A5A9NRG4_9TELE</name>
<dbReference type="AlphaFoldDB" id="A0A5A9NRG4"/>